<evidence type="ECO:0000313" key="1">
    <source>
        <dbReference type="EMBL" id="OBX62943.1"/>
    </source>
</evidence>
<accession>A0A1B8Q267</accession>
<comment type="caution">
    <text evidence="1">The sequence shown here is derived from an EMBL/GenBank/DDBJ whole genome shotgun (WGS) entry which is preliminary data.</text>
</comment>
<gene>
    <name evidence="1" type="ORF">A9309_06640</name>
</gene>
<protein>
    <submittedName>
        <fullName evidence="1">Uncharacterized protein</fullName>
    </submittedName>
</protein>
<sequence>MAATITTAKIMSDLKNGNTVSTGDVMAVTGNVLTFVGTMGLLAGATVSAPVVVGIGFTVTALGALANNKDVIIDFYNDVAKEIDKKNRL</sequence>
<dbReference type="EMBL" id="LZMS01000057">
    <property type="protein sequence ID" value="OBX62943.1"/>
    <property type="molecule type" value="Genomic_DNA"/>
</dbReference>
<reference evidence="1 2" key="1">
    <citation type="submission" date="2016-06" db="EMBL/GenBank/DDBJ databases">
        <title>Draft genome of Moraxella lacunata CCUG 57757A.</title>
        <authorList>
            <person name="Salva-Serra F."/>
            <person name="Engstrom-Jakobsson H."/>
            <person name="Thorell K."/>
            <person name="Gonzales-Siles L."/>
            <person name="Karlsson R."/>
            <person name="Boulund F."/>
            <person name="Engstrand L."/>
            <person name="Kristiansson E."/>
            <person name="Moore E."/>
        </authorList>
    </citation>
    <scope>NUCLEOTIDE SEQUENCE [LARGE SCALE GENOMIC DNA]</scope>
    <source>
        <strain evidence="1 2">CCUG 57757A</strain>
    </source>
</reference>
<organism evidence="1 2">
    <name type="scientific">Moraxella lacunata</name>
    <dbReference type="NCBI Taxonomy" id="477"/>
    <lineage>
        <taxon>Bacteria</taxon>
        <taxon>Pseudomonadati</taxon>
        <taxon>Pseudomonadota</taxon>
        <taxon>Gammaproteobacteria</taxon>
        <taxon>Moraxellales</taxon>
        <taxon>Moraxellaceae</taxon>
        <taxon>Moraxella</taxon>
    </lineage>
</organism>
<name>A0A1B8Q267_MORLA</name>
<dbReference type="AlphaFoldDB" id="A0A1B8Q267"/>
<proteinExistence type="predicted"/>
<dbReference type="Proteomes" id="UP000092607">
    <property type="component" value="Unassembled WGS sequence"/>
</dbReference>
<evidence type="ECO:0000313" key="2">
    <source>
        <dbReference type="Proteomes" id="UP000092607"/>
    </source>
</evidence>